<feature type="region of interest" description="Disordered" evidence="1">
    <location>
        <begin position="296"/>
        <end position="319"/>
    </location>
</feature>
<dbReference type="InterPro" id="IPR036397">
    <property type="entry name" value="RNaseH_sf"/>
</dbReference>
<sequence>MPKTSRNSPRTNAPGRNASGTNAPGTNIRTTNLSGTGAADTTARAARISGTNEPSVPQTTGPTARVASVNTPQPSVPQTTGPTAHVVSVSGPQPSVEDFRNPEPVPNPVPLDAPREGIPPLTQSPAQLAQAVAALRAGTGPFAIDAERAMGIRYTARAYLVQIRRAGAGSFLFDPVGNETRFGPLAQVLTTDEWILHAADQDLPCLRELGLACPKLFDTEIAGMILGFERLSLQWMVETLLGFRLAKEYANSDWSQRPLSADLRSYAALDVELLIPLRERLLEMLDDAGRTEWCAQESEHVRTAPPKKPSPDPWRKITKSANINDPRTLAIARELWRAREEIARQADIAPGRVLANKALGALAARRPRSLADVRNAPMLRRGSKKKYAAKLWEGVARAWKLSESELPPKRLPQSSSFPTSPGNWNRHNEHAAERWVLVRDAVRGRAAELGIRQDVLLKPATQKALAWYGWKKRGLENELADLGARPWQIAQAAPAIAAAFS</sequence>
<evidence type="ECO:0000259" key="2">
    <source>
        <dbReference type="PROSITE" id="PS50967"/>
    </source>
</evidence>
<dbReference type="PANTHER" id="PTHR47649:SF1">
    <property type="entry name" value="RIBONUCLEASE D"/>
    <property type="match status" value="1"/>
</dbReference>
<dbReference type="Gene3D" id="3.30.420.10">
    <property type="entry name" value="Ribonuclease H-like superfamily/Ribonuclease H"/>
    <property type="match status" value="1"/>
</dbReference>
<dbReference type="Proteomes" id="UP001273799">
    <property type="component" value="Unassembled WGS sequence"/>
</dbReference>
<dbReference type="GO" id="GO:0008408">
    <property type="term" value="F:3'-5' exonuclease activity"/>
    <property type="evidence" value="ECO:0007669"/>
    <property type="project" value="InterPro"/>
</dbReference>
<dbReference type="InterPro" id="IPR010997">
    <property type="entry name" value="HRDC-like_sf"/>
</dbReference>
<protein>
    <submittedName>
        <fullName evidence="3">HRDC domain-containing protein</fullName>
    </submittedName>
</protein>
<evidence type="ECO:0000313" key="4">
    <source>
        <dbReference type="Proteomes" id="UP001273799"/>
    </source>
</evidence>
<dbReference type="InterPro" id="IPR041605">
    <property type="entry name" value="Exo_C"/>
</dbReference>
<dbReference type="GO" id="GO:0003676">
    <property type="term" value="F:nucleic acid binding"/>
    <property type="evidence" value="ECO:0007669"/>
    <property type="project" value="InterPro"/>
</dbReference>
<gene>
    <name evidence="3" type="ORF">R6G71_06905</name>
</gene>
<dbReference type="GO" id="GO:0006139">
    <property type="term" value="P:nucleobase-containing compound metabolic process"/>
    <property type="evidence" value="ECO:0007669"/>
    <property type="project" value="InterPro"/>
</dbReference>
<comment type="caution">
    <text evidence="3">The sequence shown here is derived from an EMBL/GenBank/DDBJ whole genome shotgun (WGS) entry which is preliminary data.</text>
</comment>
<proteinExistence type="predicted"/>
<dbReference type="AlphaFoldDB" id="A0AAW9HM15"/>
<dbReference type="SUPFAM" id="SSF47819">
    <property type="entry name" value="HRDC-like"/>
    <property type="match status" value="1"/>
</dbReference>
<dbReference type="InterPro" id="IPR012337">
    <property type="entry name" value="RNaseH-like_sf"/>
</dbReference>
<dbReference type="Pfam" id="PF18305">
    <property type="entry name" value="DNA_pol_A_exoN"/>
    <property type="match status" value="1"/>
</dbReference>
<feature type="domain" description="HRDC" evidence="2">
    <location>
        <begin position="325"/>
        <end position="405"/>
    </location>
</feature>
<dbReference type="InterPro" id="IPR051086">
    <property type="entry name" value="RNase_D-like"/>
</dbReference>
<feature type="compositionally biased region" description="Polar residues" evidence="1">
    <location>
        <begin position="49"/>
        <end position="82"/>
    </location>
</feature>
<accession>A0AAW9HM15</accession>
<dbReference type="SMART" id="SM00341">
    <property type="entry name" value="HRDC"/>
    <property type="match status" value="1"/>
</dbReference>
<dbReference type="SMART" id="SM00474">
    <property type="entry name" value="35EXOc"/>
    <property type="match status" value="1"/>
</dbReference>
<dbReference type="SUPFAM" id="SSF53098">
    <property type="entry name" value="Ribonuclease H-like"/>
    <property type="match status" value="1"/>
</dbReference>
<feature type="compositionally biased region" description="Low complexity" evidence="1">
    <location>
        <begin position="35"/>
        <end position="47"/>
    </location>
</feature>
<feature type="compositionally biased region" description="Polar residues" evidence="1">
    <location>
        <begin position="18"/>
        <end position="34"/>
    </location>
</feature>
<dbReference type="InterPro" id="IPR002121">
    <property type="entry name" value="HRDC_dom"/>
</dbReference>
<feature type="region of interest" description="Disordered" evidence="1">
    <location>
        <begin position="1"/>
        <end position="83"/>
    </location>
</feature>
<dbReference type="Pfam" id="PF00570">
    <property type="entry name" value="HRDC"/>
    <property type="match status" value="1"/>
</dbReference>
<dbReference type="InterPro" id="IPR044876">
    <property type="entry name" value="HRDC_dom_sf"/>
</dbReference>
<dbReference type="EMBL" id="JAWNFU010000004">
    <property type="protein sequence ID" value="MDY5153767.1"/>
    <property type="molecule type" value="Genomic_DNA"/>
</dbReference>
<dbReference type="RefSeq" id="WP_320753522.1">
    <property type="nucleotide sequence ID" value="NZ_JAWNFU010000004.1"/>
</dbReference>
<name>A0AAW9HM15_9ACTO</name>
<reference evidence="3" key="1">
    <citation type="submission" date="2023-10" db="EMBL/GenBank/DDBJ databases">
        <title>Whole Genome based description of the genera Actinobaculum and Actinotignum reveals a complex phylogenetic relationship within the species included in the genus Actinotignum.</title>
        <authorList>
            <person name="Jensen C.S."/>
            <person name="Dargis R."/>
            <person name="Kemp M."/>
            <person name="Christensen J.J."/>
        </authorList>
    </citation>
    <scope>NUCLEOTIDE SEQUENCE</scope>
    <source>
        <strain evidence="3">Actinobaculum_suis_CCUG19206T</strain>
    </source>
</reference>
<dbReference type="CDD" id="cd06142">
    <property type="entry name" value="RNaseD_exo"/>
    <property type="match status" value="1"/>
</dbReference>
<dbReference type="PROSITE" id="PS50967">
    <property type="entry name" value="HRDC"/>
    <property type="match status" value="1"/>
</dbReference>
<feature type="compositionally biased region" description="Polar residues" evidence="1">
    <location>
        <begin position="1"/>
        <end position="11"/>
    </location>
</feature>
<dbReference type="InterPro" id="IPR002562">
    <property type="entry name" value="3'-5'_exonuclease_dom"/>
</dbReference>
<dbReference type="PANTHER" id="PTHR47649">
    <property type="entry name" value="RIBONUCLEASE D"/>
    <property type="match status" value="1"/>
</dbReference>
<evidence type="ECO:0000256" key="1">
    <source>
        <dbReference type="SAM" id="MobiDB-lite"/>
    </source>
</evidence>
<organism evidence="3 4">
    <name type="scientific">Actinobaculum suis</name>
    <dbReference type="NCBI Taxonomy" id="1657"/>
    <lineage>
        <taxon>Bacteria</taxon>
        <taxon>Bacillati</taxon>
        <taxon>Actinomycetota</taxon>
        <taxon>Actinomycetes</taxon>
        <taxon>Actinomycetales</taxon>
        <taxon>Actinomycetaceae</taxon>
        <taxon>Actinobaculum</taxon>
    </lineage>
</organism>
<dbReference type="Pfam" id="PF01612">
    <property type="entry name" value="DNA_pol_A_exo1"/>
    <property type="match status" value="1"/>
</dbReference>
<dbReference type="GO" id="GO:0000166">
    <property type="term" value="F:nucleotide binding"/>
    <property type="evidence" value="ECO:0007669"/>
    <property type="project" value="InterPro"/>
</dbReference>
<evidence type="ECO:0000313" key="3">
    <source>
        <dbReference type="EMBL" id="MDY5153767.1"/>
    </source>
</evidence>
<dbReference type="Gene3D" id="1.10.150.80">
    <property type="entry name" value="HRDC domain"/>
    <property type="match status" value="2"/>
</dbReference>